<name>A0A2P2P5V7_RHIMU</name>
<sequence length="30" mass="3249">MLQTSCVVFGLPARALFCTSVFSLLSETKV</sequence>
<protein>
    <submittedName>
        <fullName evidence="1">Uncharacterized protein</fullName>
    </submittedName>
</protein>
<organism evidence="1">
    <name type="scientific">Rhizophora mucronata</name>
    <name type="common">Asiatic mangrove</name>
    <dbReference type="NCBI Taxonomy" id="61149"/>
    <lineage>
        <taxon>Eukaryota</taxon>
        <taxon>Viridiplantae</taxon>
        <taxon>Streptophyta</taxon>
        <taxon>Embryophyta</taxon>
        <taxon>Tracheophyta</taxon>
        <taxon>Spermatophyta</taxon>
        <taxon>Magnoliopsida</taxon>
        <taxon>eudicotyledons</taxon>
        <taxon>Gunneridae</taxon>
        <taxon>Pentapetalae</taxon>
        <taxon>rosids</taxon>
        <taxon>fabids</taxon>
        <taxon>Malpighiales</taxon>
        <taxon>Rhizophoraceae</taxon>
        <taxon>Rhizophora</taxon>
    </lineage>
</organism>
<dbReference type="AlphaFoldDB" id="A0A2P2P5V7"/>
<proteinExistence type="predicted"/>
<reference evidence="1" key="1">
    <citation type="submission" date="2018-02" db="EMBL/GenBank/DDBJ databases">
        <title>Rhizophora mucronata_Transcriptome.</title>
        <authorList>
            <person name="Meera S.P."/>
            <person name="Sreeshan A."/>
            <person name="Augustine A."/>
        </authorList>
    </citation>
    <scope>NUCLEOTIDE SEQUENCE</scope>
    <source>
        <tissue evidence="1">Leaf</tissue>
    </source>
</reference>
<accession>A0A2P2P5V7</accession>
<dbReference type="EMBL" id="GGEC01069648">
    <property type="protein sequence ID" value="MBX50132.1"/>
    <property type="molecule type" value="Transcribed_RNA"/>
</dbReference>
<evidence type="ECO:0000313" key="1">
    <source>
        <dbReference type="EMBL" id="MBX50132.1"/>
    </source>
</evidence>